<dbReference type="Pfam" id="PF03976">
    <property type="entry name" value="PPK2"/>
    <property type="match status" value="2"/>
</dbReference>
<keyword evidence="2" id="KW-0808">Transferase</keyword>
<dbReference type="PANTHER" id="PTHR34383:SF3">
    <property type="entry name" value="POLYPHOSPHATE:AMP PHOSPHOTRANSFERASE"/>
    <property type="match status" value="1"/>
</dbReference>
<gene>
    <name evidence="2" type="ORF">EV699_11395</name>
</gene>
<dbReference type="RefSeq" id="WP_132543283.1">
    <property type="nucleotide sequence ID" value="NZ_SLWY01000013.1"/>
</dbReference>
<name>A0A4R2L5R3_9GAMM</name>
<dbReference type="InterPro" id="IPR022488">
    <property type="entry name" value="PPK2-related"/>
</dbReference>
<proteinExistence type="predicted"/>
<protein>
    <submittedName>
        <fullName evidence="2">Polyphosphate:AMP phosphotransferase</fullName>
    </submittedName>
</protein>
<dbReference type="EMBL" id="SLWY01000013">
    <property type="protein sequence ID" value="TCO80617.1"/>
    <property type="molecule type" value="Genomic_DNA"/>
</dbReference>
<feature type="domain" description="Polyphosphate kinase-2-related" evidence="1">
    <location>
        <begin position="11"/>
        <end position="235"/>
    </location>
</feature>
<accession>A0A4R2L5R3</accession>
<dbReference type="GO" id="GO:0006797">
    <property type="term" value="P:polyphosphate metabolic process"/>
    <property type="evidence" value="ECO:0007669"/>
    <property type="project" value="InterPro"/>
</dbReference>
<comment type="caution">
    <text evidence="2">The sequence shown here is derived from an EMBL/GenBank/DDBJ whole genome shotgun (WGS) entry which is preliminary data.</text>
</comment>
<dbReference type="PANTHER" id="PTHR34383">
    <property type="entry name" value="POLYPHOSPHATE:AMP PHOSPHOTRANSFERASE-RELATED"/>
    <property type="match status" value="1"/>
</dbReference>
<dbReference type="Gene3D" id="3.40.50.300">
    <property type="entry name" value="P-loop containing nucleotide triphosphate hydrolases"/>
    <property type="match status" value="2"/>
</dbReference>
<sequence>MFRTAELNRTLARDDYERQVAVLREELLGLQSELQRADFPVVVVFAGVDAAGKSETVNKLNEWLDTRWLTVRAFDRPSDEELERPFYWRFWRELAPRGRIGLYLSAWYSQPILDYVYGTAAAERLDEHLERIQNFERALADDGALVLKFWMHLSKDAQKKRLKKLENDPLQAWRVTARDWEHWRLYERFIAAAERTLLRTGTSATPWKIVEGWDERYRAVSVGVILRDAIRRRLQERRMLKAVTDGVTDDTLQLMVERSMLPGQPTVLSALDLGRTIDRDVYREQLLQQQGRLNQLQRKARARGVTTLLVFEGWDAAGKGGAIRRVTAAIDARDYQVVQIAKPSDEELAHHYLWRFWRQLSRAGRMTIFDRSWYGRVLVERVEGFAAPHEWRRAYAEINDFEDHLIEHGIVLLKFWLHVSPEEQLRRFEERRTIPYKAWKLTEEDWRNRDRWADYELAVNDMVEHTSTRRAPWVLVESNDKNHARIKVLKTLCDRLEKAVKNGGNDKPNGKTK</sequence>
<dbReference type="SUPFAM" id="SSF52540">
    <property type="entry name" value="P-loop containing nucleoside triphosphate hydrolases"/>
    <property type="match status" value="2"/>
</dbReference>
<reference evidence="2 3" key="1">
    <citation type="submission" date="2019-03" db="EMBL/GenBank/DDBJ databases">
        <title>Genomic Encyclopedia of Type Strains, Phase IV (KMG-IV): sequencing the most valuable type-strain genomes for metagenomic binning, comparative biology and taxonomic classification.</title>
        <authorList>
            <person name="Goeker M."/>
        </authorList>
    </citation>
    <scope>NUCLEOTIDE SEQUENCE [LARGE SCALE GENOMIC DNA]</scope>
    <source>
        <strain evidence="2 3">DSM 25287</strain>
    </source>
</reference>
<evidence type="ECO:0000313" key="3">
    <source>
        <dbReference type="Proteomes" id="UP000295765"/>
    </source>
</evidence>
<feature type="domain" description="Polyphosphate kinase-2-related" evidence="1">
    <location>
        <begin position="277"/>
        <end position="500"/>
    </location>
</feature>
<dbReference type="OrthoDB" id="9775224at2"/>
<keyword evidence="3" id="KW-1185">Reference proteome</keyword>
<dbReference type="GO" id="GO:0043751">
    <property type="term" value="F:polyphosphate:AMP phosphotransferase activity"/>
    <property type="evidence" value="ECO:0007669"/>
    <property type="project" value="InterPro"/>
</dbReference>
<dbReference type="AlphaFoldDB" id="A0A4R2L5R3"/>
<dbReference type="InterPro" id="IPR027417">
    <property type="entry name" value="P-loop_NTPase"/>
</dbReference>
<evidence type="ECO:0000313" key="2">
    <source>
        <dbReference type="EMBL" id="TCO80617.1"/>
    </source>
</evidence>
<dbReference type="InterPro" id="IPR022489">
    <property type="entry name" value="PolyP_AMP_Tfrase"/>
</dbReference>
<dbReference type="NCBIfam" id="TIGR03708">
    <property type="entry name" value="poly_P_AMP_trns"/>
    <property type="match status" value="1"/>
</dbReference>
<dbReference type="Proteomes" id="UP000295765">
    <property type="component" value="Unassembled WGS sequence"/>
</dbReference>
<evidence type="ECO:0000259" key="1">
    <source>
        <dbReference type="Pfam" id="PF03976"/>
    </source>
</evidence>
<organism evidence="2 3">
    <name type="scientific">Plasticicumulans lactativorans</name>
    <dbReference type="NCBI Taxonomy" id="1133106"/>
    <lineage>
        <taxon>Bacteria</taxon>
        <taxon>Pseudomonadati</taxon>
        <taxon>Pseudomonadota</taxon>
        <taxon>Gammaproteobacteria</taxon>
        <taxon>Candidatus Competibacteraceae</taxon>
        <taxon>Plasticicumulans</taxon>
    </lineage>
</organism>